<feature type="domain" description="GAT" evidence="2">
    <location>
        <begin position="37"/>
        <end position="125"/>
    </location>
</feature>
<comment type="caution">
    <text evidence="3">The sequence shown here is derived from an EMBL/GenBank/DDBJ whole genome shotgun (WGS) entry which is preliminary data.</text>
</comment>
<dbReference type="GO" id="GO:0016020">
    <property type="term" value="C:membrane"/>
    <property type="evidence" value="ECO:0007669"/>
    <property type="project" value="TreeGrafter"/>
</dbReference>
<evidence type="ECO:0000259" key="2">
    <source>
        <dbReference type="PROSITE" id="PS50909"/>
    </source>
</evidence>
<proteinExistence type="predicted"/>
<sequence length="312" mass="34291">MITLQTGGRPCLSSNQTELTDQMEFDADGAVSHLTADQRVKLTQDLSVVETNVNVLNDMLAELRPDTVTPDELILLRELSQTCRAMHGRVVQFLSQVSDEEVTPSLLQVNDNLNNAFMRYDRFERYRVRALRSEANDTAATDLAVRSNGVGCHHVNRTISRVQPMLAITAGTDQENTQVGRRLVPLASSPRNGLDDDDDLLIDISEELNDSATSRTLDMDEVARWLAGRQLVPVSQSNPGPLHSEQPLITLEPVNKAMEALALVHVTQPSPIGSLSVKERYGLSANTFHTPKFTDTQASSSSVGHPEDLLSP</sequence>
<dbReference type="CDD" id="cd14233">
    <property type="entry name" value="GAT_TOM1_like"/>
    <property type="match status" value="1"/>
</dbReference>
<dbReference type="PANTHER" id="PTHR13856">
    <property type="entry name" value="VHS DOMAIN CONTAINING PROTEIN FAMILY"/>
    <property type="match status" value="1"/>
</dbReference>
<dbReference type="GO" id="GO:0043130">
    <property type="term" value="F:ubiquitin binding"/>
    <property type="evidence" value="ECO:0007669"/>
    <property type="project" value="InterPro"/>
</dbReference>
<dbReference type="SUPFAM" id="SSF89009">
    <property type="entry name" value="GAT-like domain"/>
    <property type="match status" value="1"/>
</dbReference>
<evidence type="ECO:0000313" key="4">
    <source>
        <dbReference type="Proteomes" id="UP000699462"/>
    </source>
</evidence>
<dbReference type="GO" id="GO:0035091">
    <property type="term" value="F:phosphatidylinositol binding"/>
    <property type="evidence" value="ECO:0007669"/>
    <property type="project" value="InterPro"/>
</dbReference>
<reference evidence="3 4" key="1">
    <citation type="submission" date="2019-07" db="EMBL/GenBank/DDBJ databases">
        <title>Annotation for the trematode Paragonimus westermani.</title>
        <authorList>
            <person name="Choi Y.-J."/>
        </authorList>
    </citation>
    <scope>NUCLEOTIDE SEQUENCE [LARGE SCALE GENOMIC DNA]</scope>
    <source>
        <strain evidence="3">180907_Pwestermani</strain>
    </source>
</reference>
<dbReference type="InterPro" id="IPR004152">
    <property type="entry name" value="GAT_dom"/>
</dbReference>
<dbReference type="Gene3D" id="1.20.58.160">
    <property type="match status" value="1"/>
</dbReference>
<dbReference type="InterPro" id="IPR038425">
    <property type="entry name" value="GAT_sf"/>
</dbReference>
<keyword evidence="4" id="KW-1185">Reference proteome</keyword>
<evidence type="ECO:0000313" key="3">
    <source>
        <dbReference type="EMBL" id="KAF8569062.1"/>
    </source>
</evidence>
<feature type="compositionally biased region" description="Polar residues" evidence="1">
    <location>
        <begin position="289"/>
        <end position="303"/>
    </location>
</feature>
<dbReference type="PANTHER" id="PTHR13856:SF137">
    <property type="entry name" value="GH05942P"/>
    <property type="match status" value="1"/>
</dbReference>
<evidence type="ECO:0000256" key="1">
    <source>
        <dbReference type="SAM" id="MobiDB-lite"/>
    </source>
</evidence>
<dbReference type="GO" id="GO:0030276">
    <property type="term" value="F:clathrin binding"/>
    <property type="evidence" value="ECO:0007669"/>
    <property type="project" value="TreeGrafter"/>
</dbReference>
<organism evidence="3 4">
    <name type="scientific">Paragonimus westermani</name>
    <dbReference type="NCBI Taxonomy" id="34504"/>
    <lineage>
        <taxon>Eukaryota</taxon>
        <taxon>Metazoa</taxon>
        <taxon>Spiralia</taxon>
        <taxon>Lophotrochozoa</taxon>
        <taxon>Platyhelminthes</taxon>
        <taxon>Trematoda</taxon>
        <taxon>Digenea</taxon>
        <taxon>Plagiorchiida</taxon>
        <taxon>Troglotremata</taxon>
        <taxon>Troglotrematidae</taxon>
        <taxon>Paragonimus</taxon>
    </lineage>
</organism>
<dbReference type="EMBL" id="JTDF01002227">
    <property type="protein sequence ID" value="KAF8569062.1"/>
    <property type="molecule type" value="Genomic_DNA"/>
</dbReference>
<gene>
    <name evidence="3" type="ORF">P879_04228</name>
</gene>
<protein>
    <recommendedName>
        <fullName evidence="2">GAT domain-containing protein</fullName>
    </recommendedName>
</protein>
<accession>A0A8T0DP55</accession>
<dbReference type="OrthoDB" id="2018246at2759"/>
<dbReference type="Proteomes" id="UP000699462">
    <property type="component" value="Unassembled WGS sequence"/>
</dbReference>
<dbReference type="PROSITE" id="PS50909">
    <property type="entry name" value="GAT"/>
    <property type="match status" value="1"/>
</dbReference>
<feature type="region of interest" description="Disordered" evidence="1">
    <location>
        <begin position="289"/>
        <end position="312"/>
    </location>
</feature>
<dbReference type="GO" id="GO:0005768">
    <property type="term" value="C:endosome"/>
    <property type="evidence" value="ECO:0007669"/>
    <property type="project" value="TreeGrafter"/>
</dbReference>
<dbReference type="AlphaFoldDB" id="A0A8T0DP55"/>
<dbReference type="Pfam" id="PF03127">
    <property type="entry name" value="GAT"/>
    <property type="match status" value="1"/>
</dbReference>
<name>A0A8T0DP55_9TREM</name>
<dbReference type="GO" id="GO:0007165">
    <property type="term" value="P:signal transduction"/>
    <property type="evidence" value="ECO:0007669"/>
    <property type="project" value="TreeGrafter"/>
</dbReference>